<evidence type="ECO:0000256" key="3">
    <source>
        <dbReference type="ARBA" id="ARBA00022989"/>
    </source>
</evidence>
<feature type="domain" description="NnrU" evidence="6">
    <location>
        <begin position="3"/>
        <end position="179"/>
    </location>
</feature>
<evidence type="ECO:0000256" key="1">
    <source>
        <dbReference type="ARBA" id="ARBA00004141"/>
    </source>
</evidence>
<name>A0ABT2ZG83_9RHOB</name>
<keyword evidence="4 5" id="KW-0472">Membrane</keyword>
<feature type="transmembrane region" description="Helical" evidence="5">
    <location>
        <begin position="35"/>
        <end position="52"/>
    </location>
</feature>
<evidence type="ECO:0000313" key="8">
    <source>
        <dbReference type="Proteomes" id="UP001652542"/>
    </source>
</evidence>
<gene>
    <name evidence="7" type="ORF">OEW28_15915</name>
</gene>
<comment type="caution">
    <text evidence="7">The sequence shown here is derived from an EMBL/GenBank/DDBJ whole genome shotgun (WGS) entry which is preliminary data.</text>
</comment>
<organism evidence="7 8">
    <name type="scientific">Albidovulum marisflavi</name>
    <dbReference type="NCBI Taxonomy" id="2984159"/>
    <lineage>
        <taxon>Bacteria</taxon>
        <taxon>Pseudomonadati</taxon>
        <taxon>Pseudomonadota</taxon>
        <taxon>Alphaproteobacteria</taxon>
        <taxon>Rhodobacterales</taxon>
        <taxon>Paracoccaceae</taxon>
        <taxon>Albidovulum</taxon>
    </lineage>
</organism>
<dbReference type="RefSeq" id="WP_263735795.1">
    <property type="nucleotide sequence ID" value="NZ_JAOWKY010000005.1"/>
</dbReference>
<dbReference type="Proteomes" id="UP001652542">
    <property type="component" value="Unassembled WGS sequence"/>
</dbReference>
<comment type="subcellular location">
    <subcellularLocation>
        <location evidence="1">Membrane</location>
        <topology evidence="1">Multi-pass membrane protein</topology>
    </subcellularLocation>
</comment>
<feature type="transmembrane region" description="Helical" evidence="5">
    <location>
        <begin position="73"/>
        <end position="91"/>
    </location>
</feature>
<keyword evidence="8" id="KW-1185">Reference proteome</keyword>
<dbReference type="Pfam" id="PF07298">
    <property type="entry name" value="NnrU"/>
    <property type="match status" value="1"/>
</dbReference>
<sequence>MNILILGLVLWILPHLFKRIAPGLRARMGNAPGKMLVTVLSLAAIALMVIGYRRAEFVPLYMPAAGMGHLNNLLMLVAIFLMGVGHSRGVLRARIRHPMLTGVLIWAVAHLLVNGDMASVVLFGGLGGWAIAAMLLINARQTWQRPEPGTIRGDAINLAVTLVLCAIIAGIHIWLGVNPFAGTYG</sequence>
<dbReference type="InterPro" id="IPR009915">
    <property type="entry name" value="NnrU_dom"/>
</dbReference>
<evidence type="ECO:0000259" key="6">
    <source>
        <dbReference type="Pfam" id="PF07298"/>
    </source>
</evidence>
<evidence type="ECO:0000256" key="2">
    <source>
        <dbReference type="ARBA" id="ARBA00022692"/>
    </source>
</evidence>
<keyword evidence="2 5" id="KW-0812">Transmembrane</keyword>
<keyword evidence="3 5" id="KW-1133">Transmembrane helix</keyword>
<proteinExistence type="predicted"/>
<accession>A0ABT2ZG83</accession>
<protein>
    <submittedName>
        <fullName evidence="7">NnrU family protein</fullName>
    </submittedName>
</protein>
<reference evidence="7 8" key="1">
    <citation type="submission" date="2022-10" db="EMBL/GenBank/DDBJ databases">
        <title>Defluviimonas sp. nov., isolated from ocean surface water.</title>
        <authorList>
            <person name="He W."/>
            <person name="Wang L."/>
            <person name="Zhang D.-F."/>
        </authorList>
    </citation>
    <scope>NUCLEOTIDE SEQUENCE [LARGE SCALE GENOMIC DNA]</scope>
    <source>
        <strain evidence="7 8">WL0002</strain>
    </source>
</reference>
<feature type="transmembrane region" description="Helical" evidence="5">
    <location>
        <begin position="156"/>
        <end position="175"/>
    </location>
</feature>
<evidence type="ECO:0000256" key="5">
    <source>
        <dbReference type="SAM" id="Phobius"/>
    </source>
</evidence>
<dbReference type="EMBL" id="JAOWKY010000005">
    <property type="protein sequence ID" value="MCV2870116.1"/>
    <property type="molecule type" value="Genomic_DNA"/>
</dbReference>
<feature type="transmembrane region" description="Helical" evidence="5">
    <location>
        <begin position="103"/>
        <end position="136"/>
    </location>
</feature>
<evidence type="ECO:0000313" key="7">
    <source>
        <dbReference type="EMBL" id="MCV2870116.1"/>
    </source>
</evidence>
<evidence type="ECO:0000256" key="4">
    <source>
        <dbReference type="ARBA" id="ARBA00023136"/>
    </source>
</evidence>